<comment type="caution">
    <text evidence="2">The sequence shown here is derived from an EMBL/GenBank/DDBJ whole genome shotgun (WGS) entry which is preliminary data.</text>
</comment>
<sequence>MSCRHHKKRKDVQNVRNVSPNRGNVLGEDDDMGYWGNACCPYFPSFDDDYGDDD</sequence>
<proteinExistence type="predicted"/>
<gene>
    <name evidence="2" type="ORF">GKZ89_13190</name>
</gene>
<feature type="region of interest" description="Disordered" evidence="1">
    <location>
        <begin position="1"/>
        <end position="27"/>
    </location>
</feature>
<organism evidence="2 3">
    <name type="scientific">Metabacillus mangrovi</name>
    <dbReference type="NCBI Taxonomy" id="1491830"/>
    <lineage>
        <taxon>Bacteria</taxon>
        <taxon>Bacillati</taxon>
        <taxon>Bacillota</taxon>
        <taxon>Bacilli</taxon>
        <taxon>Bacillales</taxon>
        <taxon>Bacillaceae</taxon>
        <taxon>Metabacillus</taxon>
    </lineage>
</organism>
<evidence type="ECO:0000313" key="2">
    <source>
        <dbReference type="EMBL" id="MTH54359.1"/>
    </source>
</evidence>
<dbReference type="AlphaFoldDB" id="A0A7X2V5M9"/>
<evidence type="ECO:0000313" key="3">
    <source>
        <dbReference type="Proteomes" id="UP000434639"/>
    </source>
</evidence>
<name>A0A7X2V5M9_9BACI</name>
<reference evidence="2 3" key="1">
    <citation type="journal article" date="2017" name="Int. J. Syst. Evol. Microbiol.">
        <title>Bacillus mangrovi sp. nov., isolated from a sediment sample from a mangrove forest.</title>
        <authorList>
            <person name="Gupta V."/>
            <person name="Singh P.K."/>
            <person name="Korpole S."/>
            <person name="Tanuku N.R.S."/>
            <person name="Pinnaka A.K."/>
        </authorList>
    </citation>
    <scope>NUCLEOTIDE SEQUENCE [LARGE SCALE GENOMIC DNA]</scope>
    <source>
        <strain evidence="2 3">KCTC 33872</strain>
    </source>
</reference>
<dbReference type="Proteomes" id="UP000434639">
    <property type="component" value="Unassembled WGS sequence"/>
</dbReference>
<protein>
    <submittedName>
        <fullName evidence="2">Uncharacterized protein</fullName>
    </submittedName>
</protein>
<dbReference type="RefSeq" id="WP_155112869.1">
    <property type="nucleotide sequence ID" value="NZ_WMIB01000013.1"/>
</dbReference>
<accession>A0A7X2V5M9</accession>
<dbReference type="EMBL" id="WMIB01000013">
    <property type="protein sequence ID" value="MTH54359.1"/>
    <property type="molecule type" value="Genomic_DNA"/>
</dbReference>
<evidence type="ECO:0000256" key="1">
    <source>
        <dbReference type="SAM" id="MobiDB-lite"/>
    </source>
</evidence>
<feature type="compositionally biased region" description="Basic residues" evidence="1">
    <location>
        <begin position="1"/>
        <end position="10"/>
    </location>
</feature>
<keyword evidence="3" id="KW-1185">Reference proteome</keyword>